<comment type="similarity">
    <text evidence="1">Belongs to the peptidase S13 family.</text>
</comment>
<dbReference type="InterPro" id="IPR000667">
    <property type="entry name" value="Peptidase_S13"/>
</dbReference>
<dbReference type="RefSeq" id="WP_072864412.1">
    <property type="nucleotide sequence ID" value="NZ_FQUI01000016.1"/>
</dbReference>
<dbReference type="SUPFAM" id="SSF56601">
    <property type="entry name" value="beta-lactamase/transpeptidase-like"/>
    <property type="match status" value="1"/>
</dbReference>
<reference evidence="3" key="1">
    <citation type="submission" date="2016-11" db="EMBL/GenBank/DDBJ databases">
        <authorList>
            <person name="Varghese N."/>
            <person name="Submissions S."/>
        </authorList>
    </citation>
    <scope>NUCLEOTIDE SEQUENCE [LARGE SCALE GENOMIC DNA]</scope>
    <source>
        <strain evidence="3">DSM 16785</strain>
    </source>
</reference>
<dbReference type="EMBL" id="FQUI01000016">
    <property type="protein sequence ID" value="SHE80324.1"/>
    <property type="molecule type" value="Genomic_DNA"/>
</dbReference>
<evidence type="ECO:0000313" key="3">
    <source>
        <dbReference type="EMBL" id="SHE80324.1"/>
    </source>
</evidence>
<keyword evidence="4" id="KW-1185">Reference proteome</keyword>
<comment type="caution">
    <text evidence="3">The sequence shown here is derived from an EMBL/GenBank/DDBJ whole genome shotgun (WGS) entry which is preliminary data.</text>
</comment>
<dbReference type="AlphaFoldDB" id="A0A1M4WGI3"/>
<evidence type="ECO:0000256" key="2">
    <source>
        <dbReference type="ARBA" id="ARBA00022801"/>
    </source>
</evidence>
<dbReference type="PRINTS" id="PR00922">
    <property type="entry name" value="DADACBPTASE3"/>
</dbReference>
<dbReference type="PANTHER" id="PTHR30023:SF0">
    <property type="entry name" value="PENICILLIN-SENSITIVE CARBOXYPEPTIDASE A"/>
    <property type="match status" value="1"/>
</dbReference>
<dbReference type="InterPro" id="IPR012338">
    <property type="entry name" value="Beta-lactam/transpept-like"/>
</dbReference>
<protein>
    <submittedName>
        <fullName evidence="3">D-alanyl-D-alanine carboxypeptidase / D-alanyl-D-alanine-endopeptidase (Penicillin-binding protein 4)</fullName>
    </submittedName>
</protein>
<proteinExistence type="inferred from homology"/>
<evidence type="ECO:0000256" key="1">
    <source>
        <dbReference type="ARBA" id="ARBA00006096"/>
    </source>
</evidence>
<name>A0A1M4WGI3_MARH1</name>
<gene>
    <name evidence="3" type="ORF">SAMN02745164_01168</name>
</gene>
<dbReference type="GO" id="GO:0006508">
    <property type="term" value="P:proteolysis"/>
    <property type="evidence" value="ECO:0007669"/>
    <property type="project" value="InterPro"/>
</dbReference>
<dbReference type="PANTHER" id="PTHR30023">
    <property type="entry name" value="D-ALANYL-D-ALANINE CARBOXYPEPTIDASE"/>
    <property type="match status" value="1"/>
</dbReference>
<dbReference type="Pfam" id="PF02113">
    <property type="entry name" value="Peptidase_S13"/>
    <property type="match status" value="2"/>
</dbReference>
<dbReference type="Gene3D" id="3.50.80.20">
    <property type="entry name" value="D-Ala-D-Ala carboxypeptidase C, peptidase S13"/>
    <property type="match status" value="1"/>
</dbReference>
<dbReference type="OrthoDB" id="9802627at2"/>
<dbReference type="Gene3D" id="3.40.710.10">
    <property type="entry name" value="DD-peptidase/beta-lactamase superfamily"/>
    <property type="match status" value="1"/>
</dbReference>
<organism evidence="3 4">
    <name type="scientific">Marinitoga hydrogenitolerans (strain DSM 16785 / JCM 12826 / AT1271)</name>
    <dbReference type="NCBI Taxonomy" id="1122195"/>
    <lineage>
        <taxon>Bacteria</taxon>
        <taxon>Thermotogati</taxon>
        <taxon>Thermotogota</taxon>
        <taxon>Thermotogae</taxon>
        <taxon>Petrotogales</taxon>
        <taxon>Petrotogaceae</taxon>
        <taxon>Marinitoga</taxon>
    </lineage>
</organism>
<accession>A0A1M4WGI3</accession>
<dbReference type="GO" id="GO:0000270">
    <property type="term" value="P:peptidoglycan metabolic process"/>
    <property type="evidence" value="ECO:0007669"/>
    <property type="project" value="TreeGrafter"/>
</dbReference>
<sequence>MKKIIISILLIINVFIYANNDINSIIDNFHGFVGIYAKEFNTNKILISTNVTKNFTPASVTKLFTLFSAYEILGLDYTYKTKFYYENGDFEVKGSGDPTLYPADLHNIIKTLVEENNITEINNIIIDDRLFDKKEFFGKGWMWDDANPFINAFTIKNIRPGNLSPEDINEYMFNIIKKSFEDLNVKVNGELKMKYISSKKVPFYIHKSKTLYEILQYMVKNSDNEIAEHIFRTVGTKFLKKGTINNSIAALINLTKKLFNYGINDFTIVDGPGLSRYNLVSPDLVVQMLEFMYKKYGDKFLNILSYSKADGTINGRFNFDVWAKTGTMTGISGIAGFLKNKNGKIIVFSLFENNYLKAKVDAKSFENRILEFLYNYSE</sequence>
<dbReference type="Proteomes" id="UP000184334">
    <property type="component" value="Unassembled WGS sequence"/>
</dbReference>
<keyword evidence="3" id="KW-0121">Carboxypeptidase</keyword>
<dbReference type="STRING" id="1122195.SAMN02745164_01168"/>
<dbReference type="GO" id="GO:0004185">
    <property type="term" value="F:serine-type carboxypeptidase activity"/>
    <property type="evidence" value="ECO:0007669"/>
    <property type="project" value="InterPro"/>
</dbReference>
<keyword evidence="3" id="KW-0645">Protease</keyword>
<keyword evidence="2" id="KW-0378">Hydrolase</keyword>
<evidence type="ECO:0000313" key="4">
    <source>
        <dbReference type="Proteomes" id="UP000184334"/>
    </source>
</evidence>